<reference evidence="3 4" key="1">
    <citation type="submission" date="2017-11" db="EMBL/GenBank/DDBJ databases">
        <title>Infants hospitalized years apart are colonized by the same room-sourced microbial strains.</title>
        <authorList>
            <person name="Brooks B."/>
            <person name="Olm M.R."/>
            <person name="Firek B.A."/>
            <person name="Baker R."/>
            <person name="Thomas B.C."/>
            <person name="Morowitz M.J."/>
            <person name="Banfield J.F."/>
        </authorList>
    </citation>
    <scope>NUCLEOTIDE SEQUENCE [LARGE SCALE GENOMIC DNA]</scope>
    <source>
        <strain evidence="3">S2_009_000_R2_76</strain>
    </source>
</reference>
<dbReference type="Proteomes" id="UP000249645">
    <property type="component" value="Unassembled WGS sequence"/>
</dbReference>
<evidence type="ECO:0000313" key="4">
    <source>
        <dbReference type="Proteomes" id="UP000249645"/>
    </source>
</evidence>
<organism evidence="3 4">
    <name type="scientific">Pseudopedobacter saltans</name>
    <dbReference type="NCBI Taxonomy" id="151895"/>
    <lineage>
        <taxon>Bacteria</taxon>
        <taxon>Pseudomonadati</taxon>
        <taxon>Bacteroidota</taxon>
        <taxon>Sphingobacteriia</taxon>
        <taxon>Sphingobacteriales</taxon>
        <taxon>Sphingobacteriaceae</taxon>
        <taxon>Pseudopedobacter</taxon>
    </lineage>
</organism>
<dbReference type="AlphaFoldDB" id="A0A2W5EZK7"/>
<proteinExistence type="predicted"/>
<sequence length="226" mass="25688">MIGKVKISFYIVVFLCFVTEVFGQKIVPIDPLEKEFKNPTKQARPWVFWYWMQAAVSKEGIAADIKAMKTANIAGAYLMTIKGDANPPLYTPAAPQLSPEWWALVKYAMEEAKKNGIDISMHDCDGFALAGGPWITEVQSMQKVVWSDTLVKGDTHFDGALPIPTHYKNYYKDISVYAFPVHDVYSTYEVKPNISSSIDNSDLSFLVERGNKKNFTFYYMHIIIFL</sequence>
<evidence type="ECO:0000256" key="1">
    <source>
        <dbReference type="ARBA" id="ARBA00022729"/>
    </source>
</evidence>
<keyword evidence="2" id="KW-0378">Hydrolase</keyword>
<dbReference type="Pfam" id="PF17132">
    <property type="entry name" value="Glyco_hydro_106"/>
    <property type="match status" value="1"/>
</dbReference>
<keyword evidence="1" id="KW-0732">Signal</keyword>
<dbReference type="GO" id="GO:0016787">
    <property type="term" value="F:hydrolase activity"/>
    <property type="evidence" value="ECO:0007669"/>
    <property type="project" value="UniProtKB-KW"/>
</dbReference>
<name>A0A2W5EZK7_9SPHI</name>
<gene>
    <name evidence="3" type="ORF">DI598_10465</name>
</gene>
<protein>
    <submittedName>
        <fullName evidence="3">Uncharacterized protein</fullName>
    </submittedName>
</protein>
<dbReference type="PANTHER" id="PTHR43817:SF1">
    <property type="entry name" value="HYDROLASE, FAMILY 43, PUTATIVE (AFU_ORTHOLOGUE AFUA_3G01660)-RELATED"/>
    <property type="match status" value="1"/>
</dbReference>
<evidence type="ECO:0000256" key="2">
    <source>
        <dbReference type="ARBA" id="ARBA00022801"/>
    </source>
</evidence>
<comment type="caution">
    <text evidence="3">The sequence shown here is derived from an EMBL/GenBank/DDBJ whole genome shotgun (WGS) entry which is preliminary data.</text>
</comment>
<dbReference type="PANTHER" id="PTHR43817">
    <property type="entry name" value="GLYCOSYL HYDROLASE"/>
    <property type="match status" value="1"/>
</dbReference>
<evidence type="ECO:0000313" key="3">
    <source>
        <dbReference type="EMBL" id="PZP47933.1"/>
    </source>
</evidence>
<accession>A0A2W5EZK7</accession>
<dbReference type="EMBL" id="QFOI01000176">
    <property type="protein sequence ID" value="PZP47933.1"/>
    <property type="molecule type" value="Genomic_DNA"/>
</dbReference>